<protein>
    <recommendedName>
        <fullName evidence="6">tRNA-dihydrouridine synthase</fullName>
        <ecNumber evidence="6">1.3.1.-</ecNumber>
    </recommendedName>
</protein>
<dbReference type="InterPro" id="IPR035587">
    <property type="entry name" value="DUS-like_FMN-bd"/>
</dbReference>
<dbReference type="RefSeq" id="WP_267926604.1">
    <property type="nucleotide sequence ID" value="NZ_AP024233.1"/>
</dbReference>
<dbReference type="Gene3D" id="3.20.20.70">
    <property type="entry name" value="Aldolase class I"/>
    <property type="match status" value="1"/>
</dbReference>
<evidence type="ECO:0000313" key="12">
    <source>
        <dbReference type="Proteomes" id="UP001063350"/>
    </source>
</evidence>
<evidence type="ECO:0000256" key="5">
    <source>
        <dbReference type="ARBA" id="ARBA00023002"/>
    </source>
</evidence>
<keyword evidence="2 6" id="KW-0285">Flavoprotein</keyword>
<evidence type="ECO:0000256" key="8">
    <source>
        <dbReference type="PIRSR" id="PIRSR006621-2"/>
    </source>
</evidence>
<dbReference type="PANTHER" id="PTHR11082:SF25">
    <property type="entry name" value="DUS-LIKE FMN-BINDING DOMAIN-CONTAINING PROTEIN"/>
    <property type="match status" value="1"/>
</dbReference>
<name>A0A915U2A4_9BACT</name>
<keyword evidence="4 6" id="KW-0819">tRNA processing</keyword>
<dbReference type="AlphaFoldDB" id="A0A915U2A4"/>
<proteinExistence type="inferred from homology"/>
<dbReference type="InterPro" id="IPR001269">
    <property type="entry name" value="DUS_fam"/>
</dbReference>
<gene>
    <name evidence="11" type="ORF">GF1_22400</name>
</gene>
<feature type="binding site" evidence="8">
    <location>
        <position position="141"/>
    </location>
    <ligand>
        <name>FMN</name>
        <dbReference type="ChEBI" id="CHEBI:58210"/>
    </ligand>
</feature>
<feature type="active site" description="Proton donor" evidence="7">
    <location>
        <position position="102"/>
    </location>
</feature>
<feature type="binding site" evidence="8">
    <location>
        <begin position="17"/>
        <end position="19"/>
    </location>
    <ligand>
        <name>FMN</name>
        <dbReference type="ChEBI" id="CHEBI:58210"/>
    </ligand>
</feature>
<dbReference type="PANTHER" id="PTHR11082">
    <property type="entry name" value="TRNA-DIHYDROURIDINE SYNTHASE"/>
    <property type="match status" value="1"/>
</dbReference>
<dbReference type="Proteomes" id="UP001063350">
    <property type="component" value="Chromosome"/>
</dbReference>
<evidence type="ECO:0000313" key="11">
    <source>
        <dbReference type="EMBL" id="BCO09864.1"/>
    </source>
</evidence>
<dbReference type="EC" id="1.3.1.-" evidence="6"/>
<organism evidence="11 12">
    <name type="scientific">Desulfolithobacter dissulfuricans</name>
    <dbReference type="NCBI Taxonomy" id="2795293"/>
    <lineage>
        <taxon>Bacteria</taxon>
        <taxon>Pseudomonadati</taxon>
        <taxon>Thermodesulfobacteriota</taxon>
        <taxon>Desulfobulbia</taxon>
        <taxon>Desulfobulbales</taxon>
        <taxon>Desulfobulbaceae</taxon>
        <taxon>Desulfolithobacter</taxon>
    </lineage>
</organism>
<dbReference type="KEGG" id="ddu:GF1_22400"/>
<comment type="similarity">
    <text evidence="6">Belongs to the dus family.</text>
</comment>
<evidence type="ECO:0000256" key="1">
    <source>
        <dbReference type="ARBA" id="ARBA00001917"/>
    </source>
</evidence>
<feature type="domain" description="DUS-like FMN-binding" evidence="10">
    <location>
        <begin position="14"/>
        <end position="241"/>
    </location>
</feature>
<reference evidence="11" key="1">
    <citation type="submission" date="2020-12" db="EMBL/GenBank/DDBJ databases">
        <title>Desulfobium dissulfuricans gen. nov., sp. nov., a novel mesophilic, sulfate-reducing bacterium isolated from a deep-sea hydrothermal vent.</title>
        <authorList>
            <person name="Hashimoto Y."/>
            <person name="Tame A."/>
            <person name="Sawayama S."/>
            <person name="Miyazaki J."/>
            <person name="Takai K."/>
            <person name="Nakagawa S."/>
        </authorList>
    </citation>
    <scope>NUCLEOTIDE SEQUENCE</scope>
    <source>
        <strain evidence="11">GF1</strain>
    </source>
</reference>
<keyword evidence="12" id="KW-1185">Reference proteome</keyword>
<evidence type="ECO:0000256" key="2">
    <source>
        <dbReference type="ARBA" id="ARBA00022630"/>
    </source>
</evidence>
<evidence type="ECO:0000256" key="4">
    <source>
        <dbReference type="ARBA" id="ARBA00022694"/>
    </source>
</evidence>
<dbReference type="CDD" id="cd02801">
    <property type="entry name" value="DUS_like_FMN"/>
    <property type="match status" value="1"/>
</dbReference>
<evidence type="ECO:0000256" key="9">
    <source>
        <dbReference type="SAM" id="MobiDB-lite"/>
    </source>
</evidence>
<dbReference type="SUPFAM" id="SSF51395">
    <property type="entry name" value="FMN-linked oxidoreductases"/>
    <property type="match status" value="1"/>
</dbReference>
<comment type="cofactor">
    <cofactor evidence="1 6 8">
        <name>FMN</name>
        <dbReference type="ChEBI" id="CHEBI:58210"/>
    </cofactor>
</comment>
<dbReference type="InterPro" id="IPR013785">
    <property type="entry name" value="Aldolase_TIM"/>
</dbReference>
<feature type="binding site" evidence="8">
    <location>
        <begin position="226"/>
        <end position="227"/>
    </location>
    <ligand>
        <name>FMN</name>
        <dbReference type="ChEBI" id="CHEBI:58210"/>
    </ligand>
</feature>
<evidence type="ECO:0000256" key="7">
    <source>
        <dbReference type="PIRSR" id="PIRSR006621-1"/>
    </source>
</evidence>
<evidence type="ECO:0000256" key="3">
    <source>
        <dbReference type="ARBA" id="ARBA00022643"/>
    </source>
</evidence>
<dbReference type="PROSITE" id="PS01136">
    <property type="entry name" value="UPF0034"/>
    <property type="match status" value="1"/>
</dbReference>
<dbReference type="GO" id="GO:0050660">
    <property type="term" value="F:flavin adenine dinucleotide binding"/>
    <property type="evidence" value="ECO:0007669"/>
    <property type="project" value="InterPro"/>
</dbReference>
<keyword evidence="3 6" id="KW-0288">FMN</keyword>
<dbReference type="InterPro" id="IPR018517">
    <property type="entry name" value="tRNA_hU_synthase_CS"/>
</dbReference>
<feature type="binding site" evidence="8">
    <location>
        <position position="72"/>
    </location>
    <ligand>
        <name>FMN</name>
        <dbReference type="ChEBI" id="CHEBI:58210"/>
    </ligand>
</feature>
<feature type="binding site" evidence="8">
    <location>
        <position position="171"/>
    </location>
    <ligand>
        <name>FMN</name>
        <dbReference type="ChEBI" id="CHEBI:58210"/>
    </ligand>
</feature>
<evidence type="ECO:0000256" key="6">
    <source>
        <dbReference type="PIRNR" id="PIRNR006621"/>
    </source>
</evidence>
<dbReference type="GO" id="GO:0017150">
    <property type="term" value="F:tRNA dihydrouridine synthase activity"/>
    <property type="evidence" value="ECO:0007669"/>
    <property type="project" value="InterPro"/>
</dbReference>
<comment type="function">
    <text evidence="6">Catalyzes the synthesis of 5,6-dihydrouridine (D), a modified base found in the D-loop of most tRNAs, via the reduction of the C5-C6 double bond in target uridines.</text>
</comment>
<keyword evidence="8" id="KW-0547">Nucleotide-binding</keyword>
<dbReference type="EMBL" id="AP024233">
    <property type="protein sequence ID" value="BCO09864.1"/>
    <property type="molecule type" value="Genomic_DNA"/>
</dbReference>
<dbReference type="Pfam" id="PF01207">
    <property type="entry name" value="Dus"/>
    <property type="match status" value="1"/>
</dbReference>
<dbReference type="PIRSF" id="PIRSF006621">
    <property type="entry name" value="Dus"/>
    <property type="match status" value="1"/>
</dbReference>
<sequence length="343" mass="38313">MLEIRDLKFDPPLLLAPMAGLTHSALRTLLCECGGVGLLYTEMLSARRLPVENPTVSPWLVRTGQENPLCYQLFITRPEEAGPALEALHRFGADGVDINLGCPAPRVRQAGGGSSLMAAPDRVRALVREVRRHTELVLSAKIRLGETLDERGLRDFCLMLAGEGIDYLTVHARLRGEQFCRKPRWEWIGRVKEWLDIPVIANGGIFSVEDARACLELSGADGLMIGRAAPQKPWLFAELAREIYGLDLPRPAMTLPAMYSHFATALLERFRPERRLGRLKEFTHYFALNYSFGHLLATSVQASTSFAEAISRAEQFFRQNDPRGMEEMGERLVSPELLSEAAD</sequence>
<feature type="binding site" evidence="8">
    <location>
        <begin position="202"/>
        <end position="204"/>
    </location>
    <ligand>
        <name>FMN</name>
        <dbReference type="ChEBI" id="CHEBI:58210"/>
    </ligand>
</feature>
<evidence type="ECO:0000259" key="10">
    <source>
        <dbReference type="Pfam" id="PF01207"/>
    </source>
</evidence>
<feature type="region of interest" description="Disordered" evidence="9">
    <location>
        <begin position="324"/>
        <end position="343"/>
    </location>
</feature>
<keyword evidence="5 6" id="KW-0560">Oxidoreductase</keyword>
<accession>A0A915U2A4</accession>